<sequence>MPRGLCHACKIIFMVDQISAPCCHLEEGAVQAHQRCRLVATLIKEHGAAPAPSQKVRLVQLYSQPSLLLDGAVLAAEAGPQLLWSQLAYCQRKYTGQYSKKNAVTCSYLVFIPKASSLLPCKARTCNKHHSEGSQS</sequence>
<evidence type="ECO:0000313" key="2">
    <source>
        <dbReference type="Proteomes" id="UP000296049"/>
    </source>
</evidence>
<gene>
    <name evidence="1" type="ORF">Anapl_01055</name>
</gene>
<name>R0LXY6_ANAPL</name>
<keyword evidence="2" id="KW-1185">Reference proteome</keyword>
<proteinExistence type="predicted"/>
<reference evidence="2" key="1">
    <citation type="journal article" date="2013" name="Nat. Genet.">
        <title>The duck genome and transcriptome provide insight into an avian influenza virus reservoir species.</title>
        <authorList>
            <person name="Huang Y."/>
            <person name="Li Y."/>
            <person name="Burt D.W."/>
            <person name="Chen H."/>
            <person name="Zhang Y."/>
            <person name="Qian W."/>
            <person name="Kim H."/>
            <person name="Gan S."/>
            <person name="Zhao Y."/>
            <person name="Li J."/>
            <person name="Yi K."/>
            <person name="Feng H."/>
            <person name="Zhu P."/>
            <person name="Li B."/>
            <person name="Liu Q."/>
            <person name="Fairley S."/>
            <person name="Magor K.E."/>
            <person name="Du Z."/>
            <person name="Hu X."/>
            <person name="Goodman L."/>
            <person name="Tafer H."/>
            <person name="Vignal A."/>
            <person name="Lee T."/>
            <person name="Kim K.W."/>
            <person name="Sheng Z."/>
            <person name="An Y."/>
            <person name="Searle S."/>
            <person name="Herrero J."/>
            <person name="Groenen M.A."/>
            <person name="Crooijmans R.P."/>
            <person name="Faraut T."/>
            <person name="Cai Q."/>
            <person name="Webster R.G."/>
            <person name="Aldridge J.R."/>
            <person name="Warren W.C."/>
            <person name="Bartschat S."/>
            <person name="Kehr S."/>
            <person name="Marz M."/>
            <person name="Stadler P.F."/>
            <person name="Smith J."/>
            <person name="Kraus R.H."/>
            <person name="Zhao Y."/>
            <person name="Ren L."/>
            <person name="Fei J."/>
            <person name="Morisson M."/>
            <person name="Kaiser P."/>
            <person name="Griffin D.K."/>
            <person name="Rao M."/>
            <person name="Pitel F."/>
            <person name="Wang J."/>
            <person name="Li N."/>
        </authorList>
    </citation>
    <scope>NUCLEOTIDE SEQUENCE [LARGE SCALE GENOMIC DNA]</scope>
</reference>
<accession>R0LXY6</accession>
<dbReference type="AlphaFoldDB" id="R0LXY6"/>
<protein>
    <submittedName>
        <fullName evidence="1">Uncharacterized protein</fullName>
    </submittedName>
</protein>
<organism evidence="1 2">
    <name type="scientific">Anas platyrhynchos</name>
    <name type="common">Mallard</name>
    <name type="synonym">Anas boschas</name>
    <dbReference type="NCBI Taxonomy" id="8839"/>
    <lineage>
        <taxon>Eukaryota</taxon>
        <taxon>Metazoa</taxon>
        <taxon>Chordata</taxon>
        <taxon>Craniata</taxon>
        <taxon>Vertebrata</taxon>
        <taxon>Euteleostomi</taxon>
        <taxon>Archelosauria</taxon>
        <taxon>Archosauria</taxon>
        <taxon>Dinosauria</taxon>
        <taxon>Saurischia</taxon>
        <taxon>Theropoda</taxon>
        <taxon>Coelurosauria</taxon>
        <taxon>Aves</taxon>
        <taxon>Neognathae</taxon>
        <taxon>Galloanserae</taxon>
        <taxon>Anseriformes</taxon>
        <taxon>Anatidae</taxon>
        <taxon>Anatinae</taxon>
        <taxon>Anas</taxon>
    </lineage>
</organism>
<dbReference type="Proteomes" id="UP000296049">
    <property type="component" value="Unassembled WGS sequence"/>
</dbReference>
<evidence type="ECO:0000313" key="1">
    <source>
        <dbReference type="EMBL" id="EOB06705.1"/>
    </source>
</evidence>
<dbReference type="EMBL" id="KB742585">
    <property type="protein sequence ID" value="EOB06705.1"/>
    <property type="molecule type" value="Genomic_DNA"/>
</dbReference>